<dbReference type="Pfam" id="PF01244">
    <property type="entry name" value="Peptidase_M19"/>
    <property type="match status" value="1"/>
</dbReference>
<proteinExistence type="predicted"/>
<dbReference type="Proteomes" id="UP000264071">
    <property type="component" value="Unassembled WGS sequence"/>
</dbReference>
<dbReference type="PANTHER" id="PTHR10443:SF12">
    <property type="entry name" value="DIPEPTIDASE"/>
    <property type="match status" value="1"/>
</dbReference>
<organism evidence="2 3">
    <name type="scientific">Gemmatimonas aurantiaca</name>
    <dbReference type="NCBI Taxonomy" id="173480"/>
    <lineage>
        <taxon>Bacteria</taxon>
        <taxon>Pseudomonadati</taxon>
        <taxon>Gemmatimonadota</taxon>
        <taxon>Gemmatimonadia</taxon>
        <taxon>Gemmatimonadales</taxon>
        <taxon>Gemmatimonadaceae</taxon>
        <taxon>Gemmatimonas</taxon>
    </lineage>
</organism>
<dbReference type="EMBL" id="DPIY01000001">
    <property type="protein sequence ID" value="HCT55695.1"/>
    <property type="molecule type" value="Genomic_DNA"/>
</dbReference>
<keyword evidence="1" id="KW-1133">Transmembrane helix</keyword>
<evidence type="ECO:0000313" key="3">
    <source>
        <dbReference type="Proteomes" id="UP000264071"/>
    </source>
</evidence>
<name>A0A3D4V3K0_9BACT</name>
<dbReference type="PANTHER" id="PTHR10443">
    <property type="entry name" value="MICROSOMAL DIPEPTIDASE"/>
    <property type="match status" value="1"/>
</dbReference>
<dbReference type="CDD" id="cd01301">
    <property type="entry name" value="rDP_like"/>
    <property type="match status" value="1"/>
</dbReference>
<dbReference type="SUPFAM" id="SSF51556">
    <property type="entry name" value="Metallo-dependent hydrolases"/>
    <property type="match status" value="1"/>
</dbReference>
<dbReference type="GO" id="GO:0006508">
    <property type="term" value="P:proteolysis"/>
    <property type="evidence" value="ECO:0007669"/>
    <property type="project" value="InterPro"/>
</dbReference>
<protein>
    <submittedName>
        <fullName evidence="2">Peptidase M19</fullName>
    </submittedName>
</protein>
<evidence type="ECO:0000256" key="1">
    <source>
        <dbReference type="SAM" id="Phobius"/>
    </source>
</evidence>
<feature type="transmembrane region" description="Helical" evidence="1">
    <location>
        <begin position="12"/>
        <end position="32"/>
    </location>
</feature>
<comment type="caution">
    <text evidence="2">The sequence shown here is derived from an EMBL/GenBank/DDBJ whole genome shotgun (WGS) entry which is preliminary data.</text>
</comment>
<gene>
    <name evidence="2" type="ORF">DGD08_00630</name>
</gene>
<dbReference type="InterPro" id="IPR032466">
    <property type="entry name" value="Metal_Hydrolase"/>
</dbReference>
<accession>A0A3D4V3K0</accession>
<evidence type="ECO:0000313" key="2">
    <source>
        <dbReference type="EMBL" id="HCT55695.1"/>
    </source>
</evidence>
<reference evidence="2 3" key="1">
    <citation type="journal article" date="2018" name="Nat. Biotechnol.">
        <title>A standardized bacterial taxonomy based on genome phylogeny substantially revises the tree of life.</title>
        <authorList>
            <person name="Parks D.H."/>
            <person name="Chuvochina M."/>
            <person name="Waite D.W."/>
            <person name="Rinke C."/>
            <person name="Skarshewski A."/>
            <person name="Chaumeil P.A."/>
            <person name="Hugenholtz P."/>
        </authorList>
    </citation>
    <scope>NUCLEOTIDE SEQUENCE [LARGE SCALE GENOMIC DNA]</scope>
    <source>
        <strain evidence="2">UBA8844</strain>
    </source>
</reference>
<dbReference type="GO" id="GO:0070573">
    <property type="term" value="F:metallodipeptidase activity"/>
    <property type="evidence" value="ECO:0007669"/>
    <property type="project" value="InterPro"/>
</dbReference>
<dbReference type="InterPro" id="IPR008257">
    <property type="entry name" value="Pept_M19"/>
</dbReference>
<sequence length="399" mass="42912">MHATRSGSLWKRIGLGTLLFLVAALVIFHTIVPRVVDSRMNTVVSATLPPVSPQAAALHRTLFVADLHADEMLWGRDLLARVSRGHVDLPRLQEAHVALQVFSAVTKTPRGMNYDQNTGETDNITLLAMAQRWPSETRTSLRARALYQAERLQDAVLRSQGQLTLITSRDSLAAFADRRRGDPAQVAALLAIEGLHALDGKLESVDVLFGAGYRMMGLVHFFDNEVAGSAHGVTHGGLTPLGRQVVQRMETLGIIVDLAHSSQQTVTEVLAMATRPVVVSHTGVAATCAGPRNLTDDQLRAIAANGGLIGIGYWDGAVCEPTLENIVKAIQHAVSVMGVQHVALGSDFDGATRTPFDTRGVLLITEGLLKAGMTPDQVARVMGRNTLEFLFRGLPAAQP</sequence>
<keyword evidence="1" id="KW-0812">Transmembrane</keyword>
<dbReference type="PROSITE" id="PS51365">
    <property type="entry name" value="RENAL_DIPEPTIDASE_2"/>
    <property type="match status" value="1"/>
</dbReference>
<dbReference type="AlphaFoldDB" id="A0A3D4V3K0"/>
<dbReference type="Gene3D" id="3.20.20.140">
    <property type="entry name" value="Metal-dependent hydrolases"/>
    <property type="match status" value="1"/>
</dbReference>
<keyword evidence="1" id="KW-0472">Membrane</keyword>
<dbReference type="OMA" id="CIADGHA"/>